<protein>
    <submittedName>
        <fullName evidence="1">Uncharacterized protein</fullName>
    </submittedName>
</protein>
<dbReference type="AlphaFoldDB" id="A0A4U6W273"/>
<evidence type="ECO:0000313" key="2">
    <source>
        <dbReference type="Proteomes" id="UP000298652"/>
    </source>
</evidence>
<keyword evidence="2" id="KW-1185">Reference proteome</keyword>
<reference evidence="1" key="1">
    <citation type="submission" date="2019-03" db="EMBL/GenBank/DDBJ databases">
        <title>WGS assembly of Setaria viridis.</title>
        <authorList>
            <person name="Huang P."/>
            <person name="Jenkins J."/>
            <person name="Grimwood J."/>
            <person name="Barry K."/>
            <person name="Healey A."/>
            <person name="Mamidi S."/>
            <person name="Sreedasyam A."/>
            <person name="Shu S."/>
            <person name="Feldman M."/>
            <person name="Wu J."/>
            <person name="Yu Y."/>
            <person name="Chen C."/>
            <person name="Johnson J."/>
            <person name="Rokhsar D."/>
            <person name="Baxter I."/>
            <person name="Schmutz J."/>
            <person name="Brutnell T."/>
            <person name="Kellogg E."/>
        </authorList>
    </citation>
    <scope>NUCLEOTIDE SEQUENCE [LARGE SCALE GENOMIC DNA]</scope>
</reference>
<organism evidence="1 2">
    <name type="scientific">Setaria viridis</name>
    <name type="common">Green bristlegrass</name>
    <name type="synonym">Setaria italica subsp. viridis</name>
    <dbReference type="NCBI Taxonomy" id="4556"/>
    <lineage>
        <taxon>Eukaryota</taxon>
        <taxon>Viridiplantae</taxon>
        <taxon>Streptophyta</taxon>
        <taxon>Embryophyta</taxon>
        <taxon>Tracheophyta</taxon>
        <taxon>Spermatophyta</taxon>
        <taxon>Magnoliopsida</taxon>
        <taxon>Liliopsida</taxon>
        <taxon>Poales</taxon>
        <taxon>Poaceae</taxon>
        <taxon>PACMAD clade</taxon>
        <taxon>Panicoideae</taxon>
        <taxon>Panicodae</taxon>
        <taxon>Paniceae</taxon>
        <taxon>Cenchrinae</taxon>
        <taxon>Setaria</taxon>
    </lineage>
</organism>
<name>A0A4U6W273_SETVI</name>
<dbReference type="Gramene" id="TKW36431">
    <property type="protein sequence ID" value="TKW36431"/>
    <property type="gene ID" value="SEVIR_2G439500v2"/>
</dbReference>
<dbReference type="OMA" id="SIRCESH"/>
<dbReference type="Proteomes" id="UP000298652">
    <property type="component" value="Chromosome 2"/>
</dbReference>
<proteinExistence type="predicted"/>
<dbReference type="EMBL" id="CM016553">
    <property type="protein sequence ID" value="TKW36431.1"/>
    <property type="molecule type" value="Genomic_DNA"/>
</dbReference>
<gene>
    <name evidence="1" type="ORF">SEVIR_2G439500v2</name>
</gene>
<sequence>MALASIRCESHKGLRLIIMLASWVIWKERNARIFNQKESTTTRVFRIFREDLACWMMAGAKHISLLAGQI</sequence>
<accession>A0A4U6W273</accession>
<evidence type="ECO:0000313" key="1">
    <source>
        <dbReference type="EMBL" id="TKW36431.1"/>
    </source>
</evidence>